<dbReference type="Pfam" id="PF04828">
    <property type="entry name" value="GFA"/>
    <property type="match status" value="1"/>
</dbReference>
<protein>
    <submittedName>
        <fullName evidence="5">Uncharacterized conserved protein</fullName>
    </submittedName>
</protein>
<dbReference type="RefSeq" id="WP_074913935.1">
    <property type="nucleotide sequence ID" value="NZ_FORY01000002.1"/>
</dbReference>
<evidence type="ECO:0000256" key="3">
    <source>
        <dbReference type="ARBA" id="ARBA00022833"/>
    </source>
</evidence>
<organism evidence="5 6">
    <name type="scientific">Celeribacter halophilus</name>
    <dbReference type="NCBI Taxonomy" id="576117"/>
    <lineage>
        <taxon>Bacteria</taxon>
        <taxon>Pseudomonadati</taxon>
        <taxon>Pseudomonadota</taxon>
        <taxon>Alphaproteobacteria</taxon>
        <taxon>Rhodobacterales</taxon>
        <taxon>Roseobacteraceae</taxon>
        <taxon>Celeribacter</taxon>
    </lineage>
</organism>
<keyword evidence="3" id="KW-0862">Zinc</keyword>
<dbReference type="InterPro" id="IPR052355">
    <property type="entry name" value="CENP-V-like"/>
</dbReference>
<dbReference type="SUPFAM" id="SSF51316">
    <property type="entry name" value="Mss4-like"/>
    <property type="match status" value="1"/>
</dbReference>
<dbReference type="EMBL" id="FORY01000002">
    <property type="protein sequence ID" value="SFJ18358.1"/>
    <property type="molecule type" value="Genomic_DNA"/>
</dbReference>
<dbReference type="PROSITE" id="PS51891">
    <property type="entry name" value="CENP_V_GFA"/>
    <property type="match status" value="1"/>
</dbReference>
<sequence length="140" mass="15362">MAPDSKKHLASCHCGSVQFEVRLTDEFNTIRRCTCSYCRMRGAVAVSAQLDGINFLKGEETLTLYEFNTKTAKHYFCPVCGIYTHHQRRSNPTQIGINVACLAGVSPFDFAEVVVYDGVNHPSDASSGPLVAGILRFSPT</sequence>
<dbReference type="AlphaFoldDB" id="A0A1I3P9X8"/>
<dbReference type="InterPro" id="IPR011057">
    <property type="entry name" value="Mss4-like_sf"/>
</dbReference>
<dbReference type="GO" id="GO:0046872">
    <property type="term" value="F:metal ion binding"/>
    <property type="evidence" value="ECO:0007669"/>
    <property type="project" value="UniProtKB-KW"/>
</dbReference>
<proteinExistence type="inferred from homology"/>
<dbReference type="PANTHER" id="PTHR28620">
    <property type="entry name" value="CENTROMERE PROTEIN V"/>
    <property type="match status" value="1"/>
</dbReference>
<evidence type="ECO:0000313" key="5">
    <source>
        <dbReference type="EMBL" id="SFJ18358.1"/>
    </source>
</evidence>
<name>A0A1I3P9X8_9RHOB</name>
<reference evidence="5 6" key="1">
    <citation type="submission" date="2016-10" db="EMBL/GenBank/DDBJ databases">
        <authorList>
            <person name="de Groot N.N."/>
        </authorList>
    </citation>
    <scope>NUCLEOTIDE SEQUENCE [LARGE SCALE GENOMIC DNA]</scope>
    <source>
        <strain evidence="5 6">CGMCC 1.8891</strain>
    </source>
</reference>
<dbReference type="OrthoDB" id="9807246at2"/>
<evidence type="ECO:0000256" key="2">
    <source>
        <dbReference type="ARBA" id="ARBA00022723"/>
    </source>
</evidence>
<keyword evidence="6" id="KW-1185">Reference proteome</keyword>
<dbReference type="GeneID" id="98664063"/>
<evidence type="ECO:0000256" key="1">
    <source>
        <dbReference type="ARBA" id="ARBA00005495"/>
    </source>
</evidence>
<evidence type="ECO:0000259" key="4">
    <source>
        <dbReference type="PROSITE" id="PS51891"/>
    </source>
</evidence>
<comment type="similarity">
    <text evidence="1">Belongs to the Gfa family.</text>
</comment>
<dbReference type="STRING" id="576117.SAMN04488138_102259"/>
<dbReference type="PANTHER" id="PTHR28620:SF1">
    <property type="entry name" value="CENP-V_GFA DOMAIN-CONTAINING PROTEIN"/>
    <property type="match status" value="1"/>
</dbReference>
<keyword evidence="2" id="KW-0479">Metal-binding</keyword>
<gene>
    <name evidence="5" type="ORF">SAMN04488138_102259</name>
</gene>
<dbReference type="GO" id="GO:0016846">
    <property type="term" value="F:carbon-sulfur lyase activity"/>
    <property type="evidence" value="ECO:0007669"/>
    <property type="project" value="InterPro"/>
</dbReference>
<dbReference type="Proteomes" id="UP000183299">
    <property type="component" value="Unassembled WGS sequence"/>
</dbReference>
<evidence type="ECO:0000313" key="6">
    <source>
        <dbReference type="Proteomes" id="UP000183299"/>
    </source>
</evidence>
<accession>A0A1I3P9X8</accession>
<dbReference type="Gene3D" id="2.170.150.70">
    <property type="match status" value="1"/>
</dbReference>
<dbReference type="InterPro" id="IPR006913">
    <property type="entry name" value="CENP-V/GFA"/>
</dbReference>
<feature type="domain" description="CENP-V/GFA" evidence="4">
    <location>
        <begin position="8"/>
        <end position="117"/>
    </location>
</feature>